<dbReference type="VEuPathDB" id="FungiDB:ATEG_07660"/>
<keyword evidence="4" id="KW-0274">FAD</keyword>
<evidence type="ECO:0000256" key="3">
    <source>
        <dbReference type="ARBA" id="ARBA00022729"/>
    </source>
</evidence>
<organism evidence="6 7">
    <name type="scientific">Aspergillus terreus</name>
    <dbReference type="NCBI Taxonomy" id="33178"/>
    <lineage>
        <taxon>Eukaryota</taxon>
        <taxon>Fungi</taxon>
        <taxon>Dikarya</taxon>
        <taxon>Ascomycota</taxon>
        <taxon>Pezizomycotina</taxon>
        <taxon>Eurotiomycetes</taxon>
        <taxon>Eurotiomycetidae</taxon>
        <taxon>Eurotiales</taxon>
        <taxon>Aspergillaceae</taxon>
        <taxon>Aspergillus</taxon>
        <taxon>Aspergillus subgen. Circumdati</taxon>
    </lineage>
</organism>
<dbReference type="PANTHER" id="PTHR42973:SF32">
    <property type="entry name" value="FAD-LINKED OXIDOREDUCTASE AFOF"/>
    <property type="match status" value="1"/>
</dbReference>
<accession>A0A5M3ZBI3</accession>
<keyword evidence="2" id="KW-0285">Flavoprotein</keyword>
<dbReference type="InterPro" id="IPR016166">
    <property type="entry name" value="FAD-bd_PCMH"/>
</dbReference>
<dbReference type="OrthoDB" id="415825at2759"/>
<evidence type="ECO:0000313" key="6">
    <source>
        <dbReference type="EMBL" id="GFF18920.1"/>
    </source>
</evidence>
<dbReference type="GO" id="GO:0016491">
    <property type="term" value="F:oxidoreductase activity"/>
    <property type="evidence" value="ECO:0007669"/>
    <property type="project" value="UniProtKB-KW"/>
</dbReference>
<dbReference type="InterPro" id="IPR006094">
    <property type="entry name" value="Oxid_FAD_bind_N"/>
</dbReference>
<dbReference type="PROSITE" id="PS51387">
    <property type="entry name" value="FAD_PCMH"/>
    <property type="match status" value="1"/>
</dbReference>
<protein>
    <submittedName>
        <fullName evidence="6">FAD binding domain protein</fullName>
    </submittedName>
</protein>
<name>A0A5M3ZBI3_ASPTE</name>
<dbReference type="InterPro" id="IPR050416">
    <property type="entry name" value="FAD-linked_Oxidoreductase"/>
</dbReference>
<dbReference type="GO" id="GO:0071949">
    <property type="term" value="F:FAD binding"/>
    <property type="evidence" value="ECO:0007669"/>
    <property type="project" value="InterPro"/>
</dbReference>
<reference evidence="6 7" key="1">
    <citation type="submission" date="2020-01" db="EMBL/GenBank/DDBJ databases">
        <title>Aspergillus terreus IFO 6365 whole genome shotgun sequence.</title>
        <authorList>
            <person name="Kanamasa S."/>
            <person name="Takahashi H."/>
        </authorList>
    </citation>
    <scope>NUCLEOTIDE SEQUENCE [LARGE SCALE GENOMIC DNA]</scope>
    <source>
        <strain evidence="6 7">IFO 6365</strain>
    </source>
</reference>
<gene>
    <name evidence="6" type="ORF">ATEIFO6365_0009028300</name>
</gene>
<dbReference type="PANTHER" id="PTHR42973">
    <property type="entry name" value="BINDING OXIDOREDUCTASE, PUTATIVE (AFU_ORTHOLOGUE AFUA_1G17690)-RELATED"/>
    <property type="match status" value="1"/>
</dbReference>
<keyword evidence="5" id="KW-0560">Oxidoreductase</keyword>
<proteinExistence type="inferred from homology"/>
<dbReference type="EMBL" id="BLJY01000009">
    <property type="protein sequence ID" value="GFF18920.1"/>
    <property type="molecule type" value="Genomic_DNA"/>
</dbReference>
<evidence type="ECO:0000256" key="2">
    <source>
        <dbReference type="ARBA" id="ARBA00022630"/>
    </source>
</evidence>
<evidence type="ECO:0000256" key="1">
    <source>
        <dbReference type="ARBA" id="ARBA00005466"/>
    </source>
</evidence>
<dbReference type="Gene3D" id="3.30.465.10">
    <property type="match status" value="1"/>
</dbReference>
<sequence>MLRQLYQSLALVAAVHATGVFATGVDIESLFGPYLSPGTEIAEPTDADFSTVASPRWSEWKPPTWTGAIKPKTERDLQKIVRIAAAHNLPFMATNGGHGTSLIYGTVKGIDVNLENFNSVKIDLEKNTLTVGGGTKLGDITEPLYNAGKAIPRGNSPCVGVIGATIGGGIGFNTGLFGLGVDALVEVRLVTATGDIVTVSEKRHPDLLWAIRGAGANFGIITEATFRMSDQPNNGDAVIGSFVYPAEGALAVFEELQSLDYVLPADLGVQLSIAYNRTINASELTVDMKHFGPWETFVPHWDTAERLKPIARTIKNVTLVELYAGLDGPCQSGVYVSGGTTGLGRTDPQTMKEVMDEMTAFYEAHPGYLGQTLFQRYANNNTLKTPLSTAVYPWRDTKNFWLHENIYTDPALEQPSIELLLSLRKKLQATSGFDEPHIYVNYAFGDEGPAAWWGADNLPRLRRLKRRWDPKGLFGRGTPIF</sequence>
<dbReference type="InterPro" id="IPR036318">
    <property type="entry name" value="FAD-bd_PCMH-like_sf"/>
</dbReference>
<keyword evidence="7" id="KW-1185">Reference proteome</keyword>
<dbReference type="Pfam" id="PF01565">
    <property type="entry name" value="FAD_binding_4"/>
    <property type="match status" value="1"/>
</dbReference>
<dbReference type="Proteomes" id="UP000452235">
    <property type="component" value="Unassembled WGS sequence"/>
</dbReference>
<comment type="similarity">
    <text evidence="1">Belongs to the oxygen-dependent FAD-linked oxidoreductase family.</text>
</comment>
<dbReference type="InterPro" id="IPR012951">
    <property type="entry name" value="BBE"/>
</dbReference>
<dbReference type="Pfam" id="PF08031">
    <property type="entry name" value="BBE"/>
    <property type="match status" value="1"/>
</dbReference>
<dbReference type="InterPro" id="IPR016169">
    <property type="entry name" value="FAD-bd_PCMH_sub2"/>
</dbReference>
<dbReference type="Gene3D" id="3.40.462.20">
    <property type="match status" value="1"/>
</dbReference>
<dbReference type="SUPFAM" id="SSF56176">
    <property type="entry name" value="FAD-binding/transporter-associated domain-like"/>
    <property type="match status" value="1"/>
</dbReference>
<evidence type="ECO:0000313" key="7">
    <source>
        <dbReference type="Proteomes" id="UP000452235"/>
    </source>
</evidence>
<evidence type="ECO:0000256" key="4">
    <source>
        <dbReference type="ARBA" id="ARBA00022827"/>
    </source>
</evidence>
<dbReference type="AlphaFoldDB" id="A0A5M3ZBI3"/>
<comment type="caution">
    <text evidence="6">The sequence shown here is derived from an EMBL/GenBank/DDBJ whole genome shotgun (WGS) entry which is preliminary data.</text>
</comment>
<keyword evidence="3" id="KW-0732">Signal</keyword>
<evidence type="ECO:0000256" key="5">
    <source>
        <dbReference type="ARBA" id="ARBA00023002"/>
    </source>
</evidence>